<evidence type="ECO:0000256" key="4">
    <source>
        <dbReference type="ARBA" id="ARBA00022989"/>
    </source>
</evidence>
<dbReference type="NCBIfam" id="TIGR02454">
    <property type="entry name" value="ECF_T_CbiQ"/>
    <property type="match status" value="1"/>
</dbReference>
<dbReference type="GO" id="GO:0043190">
    <property type="term" value="C:ATP-binding cassette (ABC) transporter complex"/>
    <property type="evidence" value="ECO:0007669"/>
    <property type="project" value="InterPro"/>
</dbReference>
<dbReference type="GO" id="GO:0006824">
    <property type="term" value="P:cobalt ion transport"/>
    <property type="evidence" value="ECO:0007669"/>
    <property type="project" value="InterPro"/>
</dbReference>
<sequence>MAPLESALRELNRLDLLAGGNSAVHRLDPRAKVFVTLAFIVAVVSLGRYELAALVPFAIFPVALTASAGLPATAILRKLLVVLPFAVVVGLFNPLLDRHPLLTLGPLVISGGWISFLSIIVRSVLTVGAAVVLVAVTGFSGICMALERFGVPRPFVVQLLFLYRYLFVLGDEGGRMVRARELRTFSGRGRGLRAYSALVGSLLLRTWDRAERIHMAMLSRGFNGQFHVRREGRIGRAELIFTAGWCALFVLFRLVNIPHLLGVLITGGYS</sequence>
<evidence type="ECO:0000256" key="3">
    <source>
        <dbReference type="ARBA" id="ARBA00022692"/>
    </source>
</evidence>
<comment type="subcellular location">
    <subcellularLocation>
        <location evidence="1">Cell membrane</location>
        <topology evidence="1">Multi-pass membrane protein</topology>
    </subcellularLocation>
</comment>
<evidence type="ECO:0000256" key="6">
    <source>
        <dbReference type="SAM" id="Phobius"/>
    </source>
</evidence>
<dbReference type="AlphaFoldDB" id="A0A0C1TTA0"/>
<feature type="transmembrane region" description="Helical" evidence="6">
    <location>
        <begin position="239"/>
        <end position="265"/>
    </location>
</feature>
<dbReference type="PANTHER" id="PTHR34857">
    <property type="entry name" value="SLL0384 PROTEIN"/>
    <property type="match status" value="1"/>
</dbReference>
<name>A0A0C1TTA0_9BACT</name>
<feature type="transmembrane region" description="Helical" evidence="6">
    <location>
        <begin position="116"/>
        <end position="139"/>
    </location>
</feature>
<dbReference type="EMBL" id="JXBL01000001">
    <property type="protein sequence ID" value="KIE42698.1"/>
    <property type="molecule type" value="Genomic_DNA"/>
</dbReference>
<keyword evidence="2" id="KW-1003">Cell membrane</keyword>
<reference evidence="7 8" key="1">
    <citation type="submission" date="2015-01" db="EMBL/GenBank/DDBJ databases">
        <title>Genome sequence of the anaerobic bacterium Geobacter soli GSS01, a dissimilatory Fe(III) reducer from soil.</title>
        <authorList>
            <person name="Yang G."/>
            <person name="Zhou S."/>
        </authorList>
    </citation>
    <scope>NUCLEOTIDE SEQUENCE [LARGE SCALE GENOMIC DNA]</scope>
    <source>
        <strain evidence="7 8">GSS01</strain>
    </source>
</reference>
<accession>A0A0C1TTA0</accession>
<dbReference type="Pfam" id="PF02361">
    <property type="entry name" value="CbiQ"/>
    <property type="match status" value="1"/>
</dbReference>
<evidence type="ECO:0000256" key="5">
    <source>
        <dbReference type="ARBA" id="ARBA00023136"/>
    </source>
</evidence>
<dbReference type="Proteomes" id="UP000031433">
    <property type="component" value="Unassembled WGS sequence"/>
</dbReference>
<gene>
    <name evidence="7" type="ORF">SE37_08680</name>
</gene>
<feature type="transmembrane region" description="Helical" evidence="6">
    <location>
        <begin position="79"/>
        <end position="96"/>
    </location>
</feature>
<dbReference type="RefSeq" id="WP_039645504.1">
    <property type="nucleotide sequence ID" value="NZ_JXBL01000001.1"/>
</dbReference>
<dbReference type="CDD" id="cd16914">
    <property type="entry name" value="EcfT"/>
    <property type="match status" value="1"/>
</dbReference>
<dbReference type="InterPro" id="IPR012809">
    <property type="entry name" value="ECF_CbiQ"/>
</dbReference>
<keyword evidence="5 6" id="KW-0472">Membrane</keyword>
<keyword evidence="8" id="KW-1185">Reference proteome</keyword>
<dbReference type="InterPro" id="IPR051611">
    <property type="entry name" value="ECF_transporter_component"/>
</dbReference>
<evidence type="ECO:0000313" key="8">
    <source>
        <dbReference type="Proteomes" id="UP000031433"/>
    </source>
</evidence>
<protein>
    <submittedName>
        <fullName evidence="7">Cobalt ABC transporter permease</fullName>
    </submittedName>
</protein>
<keyword evidence="4 6" id="KW-1133">Transmembrane helix</keyword>
<organism evidence="7 8">
    <name type="scientific">Geobacter soli</name>
    <dbReference type="NCBI Taxonomy" id="1510391"/>
    <lineage>
        <taxon>Bacteria</taxon>
        <taxon>Pseudomonadati</taxon>
        <taxon>Thermodesulfobacteriota</taxon>
        <taxon>Desulfuromonadia</taxon>
        <taxon>Geobacterales</taxon>
        <taxon>Geobacteraceae</taxon>
        <taxon>Geobacter</taxon>
    </lineage>
</organism>
<dbReference type="InterPro" id="IPR003339">
    <property type="entry name" value="ABC/ECF_trnsptr_transmembrane"/>
</dbReference>
<proteinExistence type="predicted"/>
<keyword evidence="3 6" id="KW-0812">Transmembrane</keyword>
<comment type="caution">
    <text evidence="7">The sequence shown here is derived from an EMBL/GenBank/DDBJ whole genome shotgun (WGS) entry which is preliminary data.</text>
</comment>
<evidence type="ECO:0000256" key="1">
    <source>
        <dbReference type="ARBA" id="ARBA00004651"/>
    </source>
</evidence>
<evidence type="ECO:0000256" key="2">
    <source>
        <dbReference type="ARBA" id="ARBA00022475"/>
    </source>
</evidence>
<evidence type="ECO:0000313" key="7">
    <source>
        <dbReference type="EMBL" id="KIE42698.1"/>
    </source>
</evidence>
<dbReference type="PANTHER" id="PTHR34857:SF2">
    <property type="entry name" value="SLL0384 PROTEIN"/>
    <property type="match status" value="1"/>
</dbReference>